<keyword evidence="5" id="KW-0680">Restriction system</keyword>
<dbReference type="RefSeq" id="WP_256401251.1">
    <property type="nucleotide sequence ID" value="NZ_JANHJR010000003.1"/>
</dbReference>
<evidence type="ECO:0000313" key="10">
    <source>
        <dbReference type="EMBL" id="MFD1646667.1"/>
    </source>
</evidence>
<dbReference type="AlphaFoldDB" id="A0ABD6DKV3"/>
<gene>
    <name evidence="10" type="ORF">ACFSBL_13330</name>
</gene>
<organism evidence="10 11">
    <name type="scientific">Haloarchaeobius litoreus</name>
    <dbReference type="NCBI Taxonomy" id="755306"/>
    <lineage>
        <taxon>Archaea</taxon>
        <taxon>Methanobacteriati</taxon>
        <taxon>Methanobacteriota</taxon>
        <taxon>Stenosarchaea group</taxon>
        <taxon>Halobacteria</taxon>
        <taxon>Halobacteriales</taxon>
        <taxon>Halorubellaceae</taxon>
        <taxon>Haloarchaeobius</taxon>
    </lineage>
</organism>
<dbReference type="InterPro" id="IPR002052">
    <property type="entry name" value="DNA_methylase_N6_adenine_CS"/>
</dbReference>
<dbReference type="InterPro" id="IPR011639">
    <property type="entry name" value="MethylTrfase_TaqI-like_dom"/>
</dbReference>
<dbReference type="Pfam" id="PF12950">
    <property type="entry name" value="TaqI_C"/>
    <property type="match status" value="1"/>
</dbReference>
<evidence type="ECO:0000256" key="1">
    <source>
        <dbReference type="ARBA" id="ARBA00011900"/>
    </source>
</evidence>
<dbReference type="SUPFAM" id="SSF53335">
    <property type="entry name" value="S-adenosyl-L-methionine-dependent methyltransferases"/>
    <property type="match status" value="1"/>
</dbReference>
<dbReference type="InterPro" id="IPR050953">
    <property type="entry name" value="N4_N6_ade-DNA_methylase"/>
</dbReference>
<dbReference type="CDD" id="cd02440">
    <property type="entry name" value="AdoMet_MTases"/>
    <property type="match status" value="1"/>
</dbReference>
<dbReference type="PANTHER" id="PTHR33841:SF1">
    <property type="entry name" value="DNA METHYLTRANSFERASE A"/>
    <property type="match status" value="1"/>
</dbReference>
<keyword evidence="3" id="KW-0808">Transferase</keyword>
<dbReference type="GO" id="GO:0009307">
    <property type="term" value="P:DNA restriction-modification system"/>
    <property type="evidence" value="ECO:0007669"/>
    <property type="project" value="UniProtKB-KW"/>
</dbReference>
<dbReference type="PANTHER" id="PTHR33841">
    <property type="entry name" value="DNA METHYLTRANSFERASE YEEA-RELATED"/>
    <property type="match status" value="1"/>
</dbReference>
<protein>
    <recommendedName>
        <fullName evidence="1">site-specific DNA-methyltransferase (adenine-specific)</fullName>
        <ecNumber evidence="1">2.1.1.72</ecNumber>
    </recommendedName>
</protein>
<evidence type="ECO:0000259" key="9">
    <source>
        <dbReference type="Pfam" id="PF12950"/>
    </source>
</evidence>
<dbReference type="InterPro" id="IPR025931">
    <property type="entry name" value="TaqI_C"/>
</dbReference>
<keyword evidence="4" id="KW-0949">S-adenosyl-L-methionine</keyword>
<keyword evidence="6" id="KW-0238">DNA-binding</keyword>
<evidence type="ECO:0000256" key="2">
    <source>
        <dbReference type="ARBA" id="ARBA00022603"/>
    </source>
</evidence>
<dbReference type="PRINTS" id="PR00507">
    <property type="entry name" value="N12N6MTFRASE"/>
</dbReference>
<keyword evidence="11" id="KW-1185">Reference proteome</keyword>
<keyword evidence="2 10" id="KW-0489">Methyltransferase</keyword>
<reference evidence="10 11" key="1">
    <citation type="journal article" date="2019" name="Int. J. Syst. Evol. Microbiol.">
        <title>The Global Catalogue of Microorganisms (GCM) 10K type strain sequencing project: providing services to taxonomists for standard genome sequencing and annotation.</title>
        <authorList>
            <consortium name="The Broad Institute Genomics Platform"/>
            <consortium name="The Broad Institute Genome Sequencing Center for Infectious Disease"/>
            <person name="Wu L."/>
            <person name="Ma J."/>
        </authorList>
    </citation>
    <scope>NUCLEOTIDE SEQUENCE [LARGE SCALE GENOMIC DNA]</scope>
    <source>
        <strain evidence="10 11">CGMCC 1.10390</strain>
    </source>
</reference>
<feature type="domain" description="Type II methyltransferase M.TaqI-like" evidence="8">
    <location>
        <begin position="73"/>
        <end position="188"/>
    </location>
</feature>
<evidence type="ECO:0000313" key="11">
    <source>
        <dbReference type="Proteomes" id="UP001597034"/>
    </source>
</evidence>
<dbReference type="EMBL" id="JBHUDO010000003">
    <property type="protein sequence ID" value="MFD1646667.1"/>
    <property type="molecule type" value="Genomic_DNA"/>
</dbReference>
<sequence>MKGHVPTPDDLADHMVAKLFDGHEPTEGDTLLYPGCGTGPFVAAVHRYCDANDLPVPDGVGVELDPKHLTKARENHANKNVELLERDFLDDSILEDFSEFDYIIANPPYVPIEGLSEEEKEDYKARFDTAEGRFDLFVLFYEQALKLLADGGRLSFITPEKFEYTSTTAPLRRILSTYDIEEIEHVDEDSFGDLVTFPVITTVNNTEPTDTRIITREGDERTVSLPSDGSSWAATVRGGAPDIDSGVTLGDVCERISCGVATGADSVFVVDEDEVPPQLEEWTYPTTSGKQLRINDGPDSGQVFISAYDEHGSLTSEDELGAFGDWADLHRERLEDRSCYKKGKRAWYAWHENPPMEDILQPKIVCKDITESPHFWRDDTGEVVPRHSVYYLIPEDSVELDELQEYLNGPDASAWLEANCQRAANGFLRMQSTVLKQLPVPQEFGESRQAKLTEL</sequence>
<evidence type="ECO:0000259" key="8">
    <source>
        <dbReference type="Pfam" id="PF07669"/>
    </source>
</evidence>
<comment type="catalytic activity">
    <reaction evidence="7">
        <text>a 2'-deoxyadenosine in DNA + S-adenosyl-L-methionine = an N(6)-methyl-2'-deoxyadenosine in DNA + S-adenosyl-L-homocysteine + H(+)</text>
        <dbReference type="Rhea" id="RHEA:15197"/>
        <dbReference type="Rhea" id="RHEA-COMP:12418"/>
        <dbReference type="Rhea" id="RHEA-COMP:12419"/>
        <dbReference type="ChEBI" id="CHEBI:15378"/>
        <dbReference type="ChEBI" id="CHEBI:57856"/>
        <dbReference type="ChEBI" id="CHEBI:59789"/>
        <dbReference type="ChEBI" id="CHEBI:90615"/>
        <dbReference type="ChEBI" id="CHEBI:90616"/>
        <dbReference type="EC" id="2.1.1.72"/>
    </reaction>
</comment>
<comment type="caution">
    <text evidence="10">The sequence shown here is derived from an EMBL/GenBank/DDBJ whole genome shotgun (WGS) entry which is preliminary data.</text>
</comment>
<dbReference type="Gene3D" id="3.40.50.150">
    <property type="entry name" value="Vaccinia Virus protein VP39"/>
    <property type="match status" value="1"/>
</dbReference>
<evidence type="ECO:0000256" key="5">
    <source>
        <dbReference type="ARBA" id="ARBA00022747"/>
    </source>
</evidence>
<accession>A0ABD6DKV3</accession>
<dbReference type="Pfam" id="PF07669">
    <property type="entry name" value="Eco57I"/>
    <property type="match status" value="1"/>
</dbReference>
<proteinExistence type="predicted"/>
<dbReference type="EC" id="2.1.1.72" evidence="1"/>
<dbReference type="GO" id="GO:0003677">
    <property type="term" value="F:DNA binding"/>
    <property type="evidence" value="ECO:0007669"/>
    <property type="project" value="UniProtKB-KW"/>
</dbReference>
<dbReference type="GO" id="GO:0032259">
    <property type="term" value="P:methylation"/>
    <property type="evidence" value="ECO:0007669"/>
    <property type="project" value="UniProtKB-KW"/>
</dbReference>
<dbReference type="InterPro" id="IPR029063">
    <property type="entry name" value="SAM-dependent_MTases_sf"/>
</dbReference>
<evidence type="ECO:0000256" key="4">
    <source>
        <dbReference type="ARBA" id="ARBA00022691"/>
    </source>
</evidence>
<dbReference type="GO" id="GO:0009007">
    <property type="term" value="F:site-specific DNA-methyltransferase (adenine-specific) activity"/>
    <property type="evidence" value="ECO:0007669"/>
    <property type="project" value="UniProtKB-EC"/>
</dbReference>
<dbReference type="PROSITE" id="PS00092">
    <property type="entry name" value="N6_MTASE"/>
    <property type="match status" value="1"/>
</dbReference>
<name>A0ABD6DKV3_9EURY</name>
<feature type="domain" description="TaqI-like C-terminal specificity" evidence="9">
    <location>
        <begin position="339"/>
        <end position="440"/>
    </location>
</feature>
<evidence type="ECO:0000256" key="6">
    <source>
        <dbReference type="ARBA" id="ARBA00023125"/>
    </source>
</evidence>
<evidence type="ECO:0000256" key="3">
    <source>
        <dbReference type="ARBA" id="ARBA00022679"/>
    </source>
</evidence>
<evidence type="ECO:0000256" key="7">
    <source>
        <dbReference type="ARBA" id="ARBA00047942"/>
    </source>
</evidence>
<dbReference type="Proteomes" id="UP001597034">
    <property type="component" value="Unassembled WGS sequence"/>
</dbReference>